<dbReference type="VEuPathDB" id="FungiDB:SPPG_03598"/>
<dbReference type="RefSeq" id="XP_016609846.1">
    <property type="nucleotide sequence ID" value="XM_016751859.1"/>
</dbReference>
<feature type="region of interest" description="Disordered" evidence="1">
    <location>
        <begin position="1"/>
        <end position="104"/>
    </location>
</feature>
<name>A0A0L0HL05_SPIPD</name>
<dbReference type="GeneID" id="27687104"/>
<feature type="compositionally biased region" description="Basic and acidic residues" evidence="1">
    <location>
        <begin position="244"/>
        <end position="253"/>
    </location>
</feature>
<feature type="region of interest" description="Disordered" evidence="1">
    <location>
        <begin position="489"/>
        <end position="508"/>
    </location>
</feature>
<evidence type="ECO:0000313" key="3">
    <source>
        <dbReference type="Proteomes" id="UP000053201"/>
    </source>
</evidence>
<dbReference type="EMBL" id="KQ257454">
    <property type="protein sequence ID" value="KND01807.1"/>
    <property type="molecule type" value="Genomic_DNA"/>
</dbReference>
<sequence length="508" mass="55569">MEAPPLPQRNEKKVKRPVPPLPTDDRNAAGNVPSIEETSSFRDIIVPELPLRNSQQSFNPPTTTPQRRRTEDVETLISRAPSVPTTMPEVFAEENDDGQPVEGRTFFNVSNVSDGQRSLDLRLSPSSDADLRVAGDNSGRHGKAAEAYACATEPTLADMEPPPPYNFECFQYSADNGQVNMKDQESAVLHAITVPGIKPPANVQEQEMIPDQQYDNFPSPAPHRRCYSDCTDVSSSHSNSIEDSDVRKGRRDMFPTSRDTASDVEYPGSSDENVNLHSIHTQKSHPAGSAVTNSFPNAPGPNGPGTPALPPPSGPPSHTPDSNPIAYPHPNEHPSARNPLHPSPTACEIREEWEPGMDPSFSSRSKLSNLLSSKAWKSNSVIPLAGASGETAWRRVWIELVPDDGWKVAVWEVWKCRGRNGEVVYQKKPSSSPISTHSLRHAVVTRPRTGYGTSRPDIVCIHLVNGKYLVLSMPDAQVQREWSKGVKAAAEMASRSPLKPDNMKAGSK</sequence>
<accession>A0A0L0HL05</accession>
<dbReference type="Proteomes" id="UP000053201">
    <property type="component" value="Unassembled WGS sequence"/>
</dbReference>
<feature type="compositionally biased region" description="Polar residues" evidence="1">
    <location>
        <begin position="270"/>
        <end position="281"/>
    </location>
</feature>
<dbReference type="AlphaFoldDB" id="A0A0L0HL05"/>
<organism evidence="2 3">
    <name type="scientific">Spizellomyces punctatus (strain DAOM BR117)</name>
    <dbReference type="NCBI Taxonomy" id="645134"/>
    <lineage>
        <taxon>Eukaryota</taxon>
        <taxon>Fungi</taxon>
        <taxon>Fungi incertae sedis</taxon>
        <taxon>Chytridiomycota</taxon>
        <taxon>Chytridiomycota incertae sedis</taxon>
        <taxon>Chytridiomycetes</taxon>
        <taxon>Spizellomycetales</taxon>
        <taxon>Spizellomycetaceae</taxon>
        <taxon>Spizellomyces</taxon>
    </lineage>
</organism>
<evidence type="ECO:0008006" key="4">
    <source>
        <dbReference type="Google" id="ProtNLM"/>
    </source>
</evidence>
<gene>
    <name evidence="2" type="ORF">SPPG_03598</name>
</gene>
<feature type="compositionally biased region" description="Pro residues" evidence="1">
    <location>
        <begin position="298"/>
        <end position="318"/>
    </location>
</feature>
<evidence type="ECO:0000313" key="2">
    <source>
        <dbReference type="EMBL" id="KND01807.1"/>
    </source>
</evidence>
<keyword evidence="3" id="KW-1185">Reference proteome</keyword>
<dbReference type="OrthoDB" id="2135484at2759"/>
<dbReference type="InParanoid" id="A0A0L0HL05"/>
<feature type="region of interest" description="Disordered" evidence="1">
    <location>
        <begin position="217"/>
        <end position="344"/>
    </location>
</feature>
<protein>
    <recommendedName>
        <fullName evidence="4">PH domain-containing protein</fullName>
    </recommendedName>
</protein>
<reference evidence="2 3" key="1">
    <citation type="submission" date="2009-08" db="EMBL/GenBank/DDBJ databases">
        <title>The Genome Sequence of Spizellomyces punctatus strain DAOM BR117.</title>
        <authorList>
            <consortium name="The Broad Institute Genome Sequencing Platform"/>
            <person name="Russ C."/>
            <person name="Cuomo C."/>
            <person name="Shea T."/>
            <person name="Young S.K."/>
            <person name="Zeng Q."/>
            <person name="Koehrsen M."/>
            <person name="Haas B."/>
            <person name="Borodovsky M."/>
            <person name="Guigo R."/>
            <person name="Alvarado L."/>
            <person name="Berlin A."/>
            <person name="Bochicchio J."/>
            <person name="Borenstein D."/>
            <person name="Chapman S."/>
            <person name="Chen Z."/>
            <person name="Engels R."/>
            <person name="Freedman E."/>
            <person name="Gellesch M."/>
            <person name="Goldberg J."/>
            <person name="Griggs A."/>
            <person name="Gujja S."/>
            <person name="Heiman D."/>
            <person name="Hepburn T."/>
            <person name="Howarth C."/>
            <person name="Jen D."/>
            <person name="Larson L."/>
            <person name="Lewis B."/>
            <person name="Mehta T."/>
            <person name="Park D."/>
            <person name="Pearson M."/>
            <person name="Roberts A."/>
            <person name="Saif S."/>
            <person name="Shenoy N."/>
            <person name="Sisk P."/>
            <person name="Stolte C."/>
            <person name="Sykes S."/>
            <person name="Thomson T."/>
            <person name="Walk T."/>
            <person name="White J."/>
            <person name="Yandava C."/>
            <person name="Burger G."/>
            <person name="Gray M.W."/>
            <person name="Holland P.W.H."/>
            <person name="King N."/>
            <person name="Lang F.B.F."/>
            <person name="Roger A.J."/>
            <person name="Ruiz-Trillo I."/>
            <person name="Lander E."/>
            <person name="Nusbaum C."/>
        </authorList>
    </citation>
    <scope>NUCLEOTIDE SEQUENCE [LARGE SCALE GENOMIC DNA]</scope>
    <source>
        <strain evidence="2 3">DAOM BR117</strain>
    </source>
</reference>
<feature type="compositionally biased region" description="Low complexity" evidence="1">
    <location>
        <begin position="232"/>
        <end position="241"/>
    </location>
</feature>
<evidence type="ECO:0000256" key="1">
    <source>
        <dbReference type="SAM" id="MobiDB-lite"/>
    </source>
</evidence>
<proteinExistence type="predicted"/>